<dbReference type="InterPro" id="IPR013325">
    <property type="entry name" value="RNA_pol_sigma_r2"/>
</dbReference>
<name>A0A1R4K725_9ACTN</name>
<proteinExistence type="predicted"/>
<dbReference type="Gene3D" id="1.20.120.1810">
    <property type="match status" value="1"/>
</dbReference>
<dbReference type="Pfam" id="PF04545">
    <property type="entry name" value="Sigma70_r4"/>
    <property type="match status" value="1"/>
</dbReference>
<evidence type="ECO:0000259" key="6">
    <source>
        <dbReference type="Pfam" id="PF04545"/>
    </source>
</evidence>
<dbReference type="EMBL" id="FUKQ01000044">
    <property type="protein sequence ID" value="SJN39925.1"/>
    <property type="molecule type" value="Genomic_DNA"/>
</dbReference>
<evidence type="ECO:0000256" key="1">
    <source>
        <dbReference type="ARBA" id="ARBA00023015"/>
    </source>
</evidence>
<dbReference type="STRING" id="1255658.FM114_11830"/>
<dbReference type="InterPro" id="IPR014284">
    <property type="entry name" value="RNA_pol_sigma-70_dom"/>
</dbReference>
<dbReference type="InterPro" id="IPR036388">
    <property type="entry name" value="WH-like_DNA-bd_sf"/>
</dbReference>
<protein>
    <submittedName>
        <fullName evidence="7">RNA polymerase sigma factor SigB</fullName>
    </submittedName>
</protein>
<dbReference type="InterPro" id="IPR050239">
    <property type="entry name" value="Sigma-70_RNA_pol_init_factors"/>
</dbReference>
<keyword evidence="4" id="KW-0804">Transcription</keyword>
<keyword evidence="3" id="KW-0238">DNA-binding</keyword>
<feature type="domain" description="RNA polymerase sigma-70 region 2" evidence="5">
    <location>
        <begin position="70"/>
        <end position="135"/>
    </location>
</feature>
<dbReference type="CDD" id="cd06171">
    <property type="entry name" value="Sigma70_r4"/>
    <property type="match status" value="1"/>
</dbReference>
<dbReference type="InterPro" id="IPR000943">
    <property type="entry name" value="RNA_pol_sigma70"/>
</dbReference>
<dbReference type="GO" id="GO:0003677">
    <property type="term" value="F:DNA binding"/>
    <property type="evidence" value="ECO:0007669"/>
    <property type="project" value="UniProtKB-KW"/>
</dbReference>
<evidence type="ECO:0000259" key="5">
    <source>
        <dbReference type="Pfam" id="PF04542"/>
    </source>
</evidence>
<dbReference type="PANTHER" id="PTHR30603:SF47">
    <property type="entry name" value="RNA POLYMERASE SIGMA FACTOR SIGD, CHLOROPLASTIC"/>
    <property type="match status" value="1"/>
</dbReference>
<dbReference type="SUPFAM" id="SSF88659">
    <property type="entry name" value="Sigma3 and sigma4 domains of RNA polymerase sigma factors"/>
    <property type="match status" value="1"/>
</dbReference>
<evidence type="ECO:0000256" key="4">
    <source>
        <dbReference type="ARBA" id="ARBA00023163"/>
    </source>
</evidence>
<keyword evidence="1" id="KW-0805">Transcription regulation</keyword>
<dbReference type="Gene3D" id="1.10.10.10">
    <property type="entry name" value="Winged helix-like DNA-binding domain superfamily/Winged helix DNA-binding domain"/>
    <property type="match status" value="1"/>
</dbReference>
<organism evidence="7 8">
    <name type="scientific">Luteococcus japonicus LSP_Lj1</name>
    <dbReference type="NCBI Taxonomy" id="1255658"/>
    <lineage>
        <taxon>Bacteria</taxon>
        <taxon>Bacillati</taxon>
        <taxon>Actinomycetota</taxon>
        <taxon>Actinomycetes</taxon>
        <taxon>Propionibacteriales</taxon>
        <taxon>Propionibacteriaceae</taxon>
        <taxon>Luteococcus</taxon>
    </lineage>
</organism>
<reference evidence="7 8" key="1">
    <citation type="submission" date="2017-02" db="EMBL/GenBank/DDBJ databases">
        <authorList>
            <person name="Peterson S.W."/>
        </authorList>
    </citation>
    <scope>NUCLEOTIDE SEQUENCE [LARGE SCALE GENOMIC DNA]</scope>
    <source>
        <strain evidence="7 8">LSP_Lj1</strain>
    </source>
</reference>
<keyword evidence="2" id="KW-0731">Sigma factor</keyword>
<keyword evidence="8" id="KW-1185">Reference proteome</keyword>
<dbReference type="AlphaFoldDB" id="A0A1R4K725"/>
<gene>
    <name evidence="7" type="ORF">FM114_11830</name>
</gene>
<accession>A0A1R4K725</accession>
<dbReference type="PRINTS" id="PR00046">
    <property type="entry name" value="SIGMA70FCT"/>
</dbReference>
<evidence type="ECO:0000313" key="7">
    <source>
        <dbReference type="EMBL" id="SJN39925.1"/>
    </source>
</evidence>
<dbReference type="InterPro" id="IPR007627">
    <property type="entry name" value="RNA_pol_sigma70_r2"/>
</dbReference>
<evidence type="ECO:0000256" key="2">
    <source>
        <dbReference type="ARBA" id="ARBA00023082"/>
    </source>
</evidence>
<dbReference type="GO" id="GO:0006352">
    <property type="term" value="P:DNA-templated transcription initiation"/>
    <property type="evidence" value="ECO:0007669"/>
    <property type="project" value="InterPro"/>
</dbReference>
<dbReference type="Proteomes" id="UP000188342">
    <property type="component" value="Unassembled WGS sequence"/>
</dbReference>
<dbReference type="NCBIfam" id="TIGR02937">
    <property type="entry name" value="sigma70-ECF"/>
    <property type="match status" value="1"/>
</dbReference>
<dbReference type="SUPFAM" id="SSF88946">
    <property type="entry name" value="Sigma2 domain of RNA polymerase sigma factors"/>
    <property type="match status" value="1"/>
</dbReference>
<dbReference type="InterPro" id="IPR007630">
    <property type="entry name" value="RNA_pol_sigma70_r4"/>
</dbReference>
<feature type="domain" description="RNA polymerase sigma-70 region 4" evidence="6">
    <location>
        <begin position="222"/>
        <end position="272"/>
    </location>
</feature>
<dbReference type="PANTHER" id="PTHR30603">
    <property type="entry name" value="RNA POLYMERASE SIGMA FACTOR RPO"/>
    <property type="match status" value="1"/>
</dbReference>
<evidence type="ECO:0000313" key="8">
    <source>
        <dbReference type="Proteomes" id="UP000188342"/>
    </source>
</evidence>
<dbReference type="GO" id="GO:0016987">
    <property type="term" value="F:sigma factor activity"/>
    <property type="evidence" value="ECO:0007669"/>
    <property type="project" value="UniProtKB-KW"/>
</dbReference>
<dbReference type="RefSeq" id="WP_094765352.1">
    <property type="nucleotide sequence ID" value="NZ_FUKQ01000044.1"/>
</dbReference>
<dbReference type="OrthoDB" id="3745243at2"/>
<evidence type="ECO:0000256" key="3">
    <source>
        <dbReference type="ARBA" id="ARBA00023125"/>
    </source>
</evidence>
<dbReference type="Pfam" id="PF04542">
    <property type="entry name" value="Sigma70_r2"/>
    <property type="match status" value="1"/>
</dbReference>
<sequence>MGFNVMSDRDLPDVLNAEQEVELCHAIEAGVVAGAALAGRMPWPRHATRAELVVLVQQGRTAWEEFILANLKMVAMLAGGAARRSQVNHEELFQEGCLGLAQALMRFDASQGVRFSTYGLPWVRNSVLTHLARRGGQSDSPVWRARQARALRRRQTELESGAGHPVSLAEAAASMGRDAAWARLMTSDGQRLPLEDAHLLREAIVPSASECLEATLFERPAWLADLGSQEATVIALRYGLDDGIEREYPQVARRMGCSVSTVRRLERRALQRARTLVSVTGEALPVAA</sequence>
<dbReference type="InterPro" id="IPR013324">
    <property type="entry name" value="RNA_pol_sigma_r3/r4-like"/>
</dbReference>